<keyword evidence="2" id="KW-1185">Reference proteome</keyword>
<gene>
    <name evidence="1" type="ordered locus">Mpe_B0068</name>
</gene>
<reference evidence="1 2" key="1">
    <citation type="journal article" date="2007" name="J. Bacteriol.">
        <title>Whole-genome analysis of the methyl tert-butyl ether-degrading beta-proteobacterium Methylibium petroleiphilum PM1.</title>
        <authorList>
            <person name="Kane S.R."/>
            <person name="Chakicherla A.Y."/>
            <person name="Chain P.S.G."/>
            <person name="Schmidt R."/>
            <person name="Shin M.W."/>
            <person name="Legler T.C."/>
            <person name="Scow K.M."/>
            <person name="Larimer F.W."/>
            <person name="Lucas S.M."/>
            <person name="Richardson P.M."/>
            <person name="Hristova K.R."/>
        </authorList>
    </citation>
    <scope>NUCLEOTIDE SEQUENCE [LARGE SCALE GENOMIC DNA]</scope>
    <source>
        <strain evidence="2">ATCC BAA-1232 / LMG 22953 / PM1</strain>
        <plasmid evidence="1 2">RPME01</plasmid>
    </source>
</reference>
<keyword evidence="1" id="KW-0614">Plasmid</keyword>
<dbReference type="Proteomes" id="UP000000366">
    <property type="component" value="Plasmid RPME01"/>
</dbReference>
<dbReference type="EMBL" id="CP000556">
    <property type="protein sequence ID" value="ABM96847.1"/>
    <property type="molecule type" value="Genomic_DNA"/>
</dbReference>
<dbReference type="KEGG" id="mpt:Mpe_B0068"/>
<evidence type="ECO:0000313" key="2">
    <source>
        <dbReference type="Proteomes" id="UP000000366"/>
    </source>
</evidence>
<dbReference type="AlphaFoldDB" id="A2SMQ8"/>
<evidence type="ECO:0000313" key="1">
    <source>
        <dbReference type="EMBL" id="ABM96847.1"/>
    </source>
</evidence>
<geneLocation type="plasmid" evidence="1 2">
    <name>RPME01</name>
</geneLocation>
<sequence>MLALRAEAYRHFWHRKQGDPKPVFFGLEFDPLTPGQVVSGRIIRTDDALLQSARCAFPDPEPGTDVREAQLAAVQAQARHLLALEASAFTLIGHARQALTWTTGEAAQRRTVECVAVRLVSVDRSVGSIFPRRPGEDRPRLTYSPPSYT</sequence>
<accession>A2SMQ8</accession>
<proteinExistence type="predicted"/>
<name>A2SMQ8_METPP</name>
<organism evidence="1 2">
    <name type="scientific">Methylibium petroleiphilum (strain ATCC BAA-1232 / LMG 22953 / PM1)</name>
    <dbReference type="NCBI Taxonomy" id="420662"/>
    <lineage>
        <taxon>Bacteria</taxon>
        <taxon>Pseudomonadati</taxon>
        <taxon>Pseudomonadota</taxon>
        <taxon>Betaproteobacteria</taxon>
        <taxon>Burkholderiales</taxon>
        <taxon>Sphaerotilaceae</taxon>
        <taxon>Methylibium</taxon>
    </lineage>
</organism>
<dbReference type="HOGENOM" id="CLU_1747512_0_0_4"/>
<protein>
    <submittedName>
        <fullName evidence="1">Uncharacterized protein</fullName>
    </submittedName>
</protein>